<feature type="non-terminal residue" evidence="4">
    <location>
        <position position="1"/>
    </location>
</feature>
<feature type="region of interest" description="Disordered" evidence="2">
    <location>
        <begin position="122"/>
        <end position="154"/>
    </location>
</feature>
<keyword evidence="1" id="KW-0862">Zinc</keyword>
<dbReference type="InterPro" id="IPR001878">
    <property type="entry name" value="Znf_CCHC"/>
</dbReference>
<feature type="non-terminal residue" evidence="4">
    <location>
        <position position="187"/>
    </location>
</feature>
<evidence type="ECO:0000256" key="1">
    <source>
        <dbReference type="PROSITE-ProRule" id="PRU00047"/>
    </source>
</evidence>
<sequence length="187" mass="20190">GTGAYTKLKTKFEASNFSRRVALRKAFYGAEHDPSLPVEVFVQSVLKARAQLVLVGVEIDDVAAKDVILMNLDSSYATVKTSLLTQPSEPTLETIRTILSSSSNFVDPEISPTITIKSEPGETALAASHSSHGSSATPHRESSGGEGKKDSQGLTWCDSTNDSHCHRCGRTGHYALRCVRDMPPEIK</sequence>
<evidence type="ECO:0000313" key="4">
    <source>
        <dbReference type="EMBL" id="KZP19321.1"/>
    </source>
</evidence>
<accession>A0A166HWQ8</accession>
<feature type="compositionally biased region" description="Basic and acidic residues" evidence="2">
    <location>
        <begin position="138"/>
        <end position="151"/>
    </location>
</feature>
<dbReference type="OrthoDB" id="3066634at2759"/>
<dbReference type="Proteomes" id="UP000076532">
    <property type="component" value="Unassembled WGS sequence"/>
</dbReference>
<proteinExistence type="predicted"/>
<evidence type="ECO:0000259" key="3">
    <source>
        <dbReference type="PROSITE" id="PS50158"/>
    </source>
</evidence>
<dbReference type="EMBL" id="KV417565">
    <property type="protein sequence ID" value="KZP19321.1"/>
    <property type="molecule type" value="Genomic_DNA"/>
</dbReference>
<evidence type="ECO:0000313" key="5">
    <source>
        <dbReference type="Proteomes" id="UP000076532"/>
    </source>
</evidence>
<dbReference type="PROSITE" id="PS50158">
    <property type="entry name" value="ZF_CCHC"/>
    <property type="match status" value="1"/>
</dbReference>
<evidence type="ECO:0000256" key="2">
    <source>
        <dbReference type="SAM" id="MobiDB-lite"/>
    </source>
</evidence>
<organism evidence="4 5">
    <name type="scientific">Athelia psychrophila</name>
    <dbReference type="NCBI Taxonomy" id="1759441"/>
    <lineage>
        <taxon>Eukaryota</taxon>
        <taxon>Fungi</taxon>
        <taxon>Dikarya</taxon>
        <taxon>Basidiomycota</taxon>
        <taxon>Agaricomycotina</taxon>
        <taxon>Agaricomycetes</taxon>
        <taxon>Agaricomycetidae</taxon>
        <taxon>Atheliales</taxon>
        <taxon>Atheliaceae</taxon>
        <taxon>Athelia</taxon>
    </lineage>
</organism>
<feature type="compositionally biased region" description="Low complexity" evidence="2">
    <location>
        <begin position="124"/>
        <end position="136"/>
    </location>
</feature>
<dbReference type="Pfam" id="PF14223">
    <property type="entry name" value="Retrotran_gag_2"/>
    <property type="match status" value="1"/>
</dbReference>
<gene>
    <name evidence="4" type="ORF">FIBSPDRAFT_694216</name>
</gene>
<keyword evidence="5" id="KW-1185">Reference proteome</keyword>
<name>A0A166HWQ8_9AGAM</name>
<dbReference type="AlphaFoldDB" id="A0A166HWQ8"/>
<dbReference type="GO" id="GO:0003676">
    <property type="term" value="F:nucleic acid binding"/>
    <property type="evidence" value="ECO:0007669"/>
    <property type="project" value="InterPro"/>
</dbReference>
<keyword evidence="1" id="KW-0479">Metal-binding</keyword>
<reference evidence="4 5" key="1">
    <citation type="journal article" date="2016" name="Mol. Biol. Evol.">
        <title>Comparative Genomics of Early-Diverging Mushroom-Forming Fungi Provides Insights into the Origins of Lignocellulose Decay Capabilities.</title>
        <authorList>
            <person name="Nagy L.G."/>
            <person name="Riley R."/>
            <person name="Tritt A."/>
            <person name="Adam C."/>
            <person name="Daum C."/>
            <person name="Floudas D."/>
            <person name="Sun H."/>
            <person name="Yadav J.S."/>
            <person name="Pangilinan J."/>
            <person name="Larsson K.H."/>
            <person name="Matsuura K."/>
            <person name="Barry K."/>
            <person name="Labutti K."/>
            <person name="Kuo R."/>
            <person name="Ohm R.A."/>
            <person name="Bhattacharya S.S."/>
            <person name="Shirouzu T."/>
            <person name="Yoshinaga Y."/>
            <person name="Martin F.M."/>
            <person name="Grigoriev I.V."/>
            <person name="Hibbett D.S."/>
        </authorList>
    </citation>
    <scope>NUCLEOTIDE SEQUENCE [LARGE SCALE GENOMIC DNA]</scope>
    <source>
        <strain evidence="4 5">CBS 109695</strain>
    </source>
</reference>
<protein>
    <recommendedName>
        <fullName evidence="3">CCHC-type domain-containing protein</fullName>
    </recommendedName>
</protein>
<keyword evidence="1" id="KW-0863">Zinc-finger</keyword>
<feature type="domain" description="CCHC-type" evidence="3">
    <location>
        <begin position="165"/>
        <end position="178"/>
    </location>
</feature>
<dbReference type="GO" id="GO:0008270">
    <property type="term" value="F:zinc ion binding"/>
    <property type="evidence" value="ECO:0007669"/>
    <property type="project" value="UniProtKB-KW"/>
</dbReference>